<dbReference type="RefSeq" id="WP_083165129.1">
    <property type="nucleotide sequence ID" value="NZ_MVHF01000015.1"/>
</dbReference>
<evidence type="ECO:0000313" key="2">
    <source>
        <dbReference type="EMBL" id="ORA34640.1"/>
    </source>
</evidence>
<reference evidence="2 3" key="1">
    <citation type="submission" date="2017-02" db="EMBL/GenBank/DDBJ databases">
        <title>The new phylogeny of genus Mycobacterium.</title>
        <authorList>
            <person name="Tortoli E."/>
            <person name="Trovato A."/>
            <person name="Cirillo D.M."/>
        </authorList>
    </citation>
    <scope>NUCLEOTIDE SEQUENCE [LARGE SCALE GENOMIC DNA]</scope>
    <source>
        <strain evidence="2 3">RW6</strain>
    </source>
</reference>
<organism evidence="2 3">
    <name type="scientific">Mycobacterium aquaticum</name>
    <dbReference type="NCBI Taxonomy" id="1927124"/>
    <lineage>
        <taxon>Bacteria</taxon>
        <taxon>Bacillati</taxon>
        <taxon>Actinomycetota</taxon>
        <taxon>Actinomycetes</taxon>
        <taxon>Mycobacteriales</taxon>
        <taxon>Mycobacteriaceae</taxon>
        <taxon>Mycobacterium</taxon>
    </lineage>
</organism>
<keyword evidence="3" id="KW-1185">Reference proteome</keyword>
<dbReference type="STRING" id="1927124.BST13_16645"/>
<evidence type="ECO:0000259" key="1">
    <source>
        <dbReference type="Pfam" id="PF13472"/>
    </source>
</evidence>
<dbReference type="Pfam" id="PF13472">
    <property type="entry name" value="Lipase_GDSL_2"/>
    <property type="match status" value="1"/>
</dbReference>
<dbReference type="EMBL" id="MVHF01000015">
    <property type="protein sequence ID" value="ORA34640.1"/>
    <property type="molecule type" value="Genomic_DNA"/>
</dbReference>
<proteinExistence type="predicted"/>
<dbReference type="SUPFAM" id="SSF52266">
    <property type="entry name" value="SGNH hydrolase"/>
    <property type="match status" value="1"/>
</dbReference>
<sequence>MAAKRILCFGDSLTWGWVPVADGAPTERFARHVRWTGVLADRLGADYEVIEEGLSARTTNLDDPTDPRLNGAAYLPSCLAAHLPLDLVVIMLGTNDTKAYFRREPLDIALGMSVLATQVLTSAGGVGTVYPAPQVLVVAPPPLAPMPHPWFQLIFEGGQRKSAELARVYSALASFMKIPFFDAGSVMSTDGVDGIHFTEANNHDLGAALAEQVRALVPA</sequence>
<dbReference type="InterPro" id="IPR013830">
    <property type="entry name" value="SGNH_hydro"/>
</dbReference>
<feature type="domain" description="SGNH hydrolase-type esterase" evidence="1">
    <location>
        <begin position="8"/>
        <end position="200"/>
    </location>
</feature>
<name>A0A1X0AX64_9MYCO</name>
<keyword evidence="2" id="KW-0378">Hydrolase</keyword>
<gene>
    <name evidence="2" type="ORF">BST13_16645</name>
</gene>
<comment type="caution">
    <text evidence="2">The sequence shown here is derived from an EMBL/GenBank/DDBJ whole genome shotgun (WGS) entry which is preliminary data.</text>
</comment>
<dbReference type="AlphaFoldDB" id="A0A1X0AX64"/>
<dbReference type="CDD" id="cd01839">
    <property type="entry name" value="SGNH_arylesterase_like"/>
    <property type="match status" value="1"/>
</dbReference>
<protein>
    <submittedName>
        <fullName evidence="2">Hydrolase</fullName>
    </submittedName>
</protein>
<accession>A0A1X0AX64</accession>
<evidence type="ECO:0000313" key="3">
    <source>
        <dbReference type="Proteomes" id="UP000192448"/>
    </source>
</evidence>
<dbReference type="Proteomes" id="UP000192448">
    <property type="component" value="Unassembled WGS sequence"/>
</dbReference>
<dbReference type="GO" id="GO:0016787">
    <property type="term" value="F:hydrolase activity"/>
    <property type="evidence" value="ECO:0007669"/>
    <property type="project" value="UniProtKB-KW"/>
</dbReference>
<dbReference type="InterPro" id="IPR036514">
    <property type="entry name" value="SGNH_hydro_sf"/>
</dbReference>
<dbReference type="OrthoDB" id="164654at2"/>
<dbReference type="Gene3D" id="3.40.50.1110">
    <property type="entry name" value="SGNH hydrolase"/>
    <property type="match status" value="1"/>
</dbReference>